<organism evidence="2 3">
    <name type="scientific">Panicum virgatum</name>
    <name type="common">Blackwell switchgrass</name>
    <dbReference type="NCBI Taxonomy" id="38727"/>
    <lineage>
        <taxon>Eukaryota</taxon>
        <taxon>Viridiplantae</taxon>
        <taxon>Streptophyta</taxon>
        <taxon>Embryophyta</taxon>
        <taxon>Tracheophyta</taxon>
        <taxon>Spermatophyta</taxon>
        <taxon>Magnoliopsida</taxon>
        <taxon>Liliopsida</taxon>
        <taxon>Poales</taxon>
        <taxon>Poaceae</taxon>
        <taxon>PACMAD clade</taxon>
        <taxon>Panicoideae</taxon>
        <taxon>Panicodae</taxon>
        <taxon>Paniceae</taxon>
        <taxon>Panicinae</taxon>
        <taxon>Panicum</taxon>
        <taxon>Panicum sect. Hiantes</taxon>
    </lineage>
</organism>
<protein>
    <submittedName>
        <fullName evidence="2">Uncharacterized protein</fullName>
    </submittedName>
</protein>
<evidence type="ECO:0000313" key="3">
    <source>
        <dbReference type="Proteomes" id="UP000823388"/>
    </source>
</evidence>
<gene>
    <name evidence="2" type="ORF">PVAP13_3NG150902</name>
</gene>
<dbReference type="AlphaFoldDB" id="A0A8T0UCW3"/>
<feature type="region of interest" description="Disordered" evidence="1">
    <location>
        <begin position="13"/>
        <end position="61"/>
    </location>
</feature>
<dbReference type="EMBL" id="CM029042">
    <property type="protein sequence ID" value="KAG2620147.1"/>
    <property type="molecule type" value="Genomic_DNA"/>
</dbReference>
<dbReference type="Proteomes" id="UP000823388">
    <property type="component" value="Chromosome 3N"/>
</dbReference>
<reference evidence="2" key="1">
    <citation type="submission" date="2020-05" db="EMBL/GenBank/DDBJ databases">
        <title>WGS assembly of Panicum virgatum.</title>
        <authorList>
            <person name="Lovell J.T."/>
            <person name="Jenkins J."/>
            <person name="Shu S."/>
            <person name="Juenger T.E."/>
            <person name="Schmutz J."/>
        </authorList>
    </citation>
    <scope>NUCLEOTIDE SEQUENCE</scope>
    <source>
        <strain evidence="2">AP13</strain>
    </source>
</reference>
<sequence length="61" mass="6615">MPAVPSTARLFKSLPPPAGPWLASPLPFGSSSPSTGSRRRSLRSNNLRNQITRTSRILHSC</sequence>
<evidence type="ECO:0000313" key="2">
    <source>
        <dbReference type="EMBL" id="KAG2620147.1"/>
    </source>
</evidence>
<feature type="compositionally biased region" description="Polar residues" evidence="1">
    <location>
        <begin position="50"/>
        <end position="61"/>
    </location>
</feature>
<accession>A0A8T0UCW3</accession>
<proteinExistence type="predicted"/>
<name>A0A8T0UCW3_PANVG</name>
<evidence type="ECO:0000256" key="1">
    <source>
        <dbReference type="SAM" id="MobiDB-lite"/>
    </source>
</evidence>
<dbReference type="EMBL" id="CM029042">
    <property type="protein sequence ID" value="KAG2620146.1"/>
    <property type="molecule type" value="Genomic_DNA"/>
</dbReference>
<keyword evidence="3" id="KW-1185">Reference proteome</keyword>
<feature type="compositionally biased region" description="Low complexity" evidence="1">
    <location>
        <begin position="24"/>
        <end position="36"/>
    </location>
</feature>
<comment type="caution">
    <text evidence="2">The sequence shown here is derived from an EMBL/GenBank/DDBJ whole genome shotgun (WGS) entry which is preliminary data.</text>
</comment>